<evidence type="ECO:0000313" key="3">
    <source>
        <dbReference type="Proteomes" id="UP000054698"/>
    </source>
</evidence>
<name>A0A0W0U4G7_9GAMM</name>
<dbReference type="EMBL" id="LNYB01000023">
    <property type="protein sequence ID" value="KTD02655.1"/>
    <property type="molecule type" value="Genomic_DNA"/>
</dbReference>
<keyword evidence="3" id="KW-1185">Reference proteome</keyword>
<evidence type="ECO:0008006" key="5">
    <source>
        <dbReference type="Google" id="ProtNLM"/>
    </source>
</evidence>
<gene>
    <name evidence="1" type="ORF">Lfee_0810</name>
    <name evidence="2" type="ORF">NCTC12022_01950</name>
</gene>
<reference evidence="2 4" key="2">
    <citation type="submission" date="2018-06" db="EMBL/GenBank/DDBJ databases">
        <authorList>
            <consortium name="Pathogen Informatics"/>
            <person name="Doyle S."/>
        </authorList>
    </citation>
    <scope>NUCLEOTIDE SEQUENCE [LARGE SCALE GENOMIC DNA]</scope>
    <source>
        <strain evidence="2 4">NCTC12022</strain>
    </source>
</reference>
<dbReference type="Proteomes" id="UP000054698">
    <property type="component" value="Unassembled WGS sequence"/>
</dbReference>
<accession>A0A0W0U4G7</accession>
<proteinExistence type="predicted"/>
<dbReference type="PATRIC" id="fig|453.4.peg.875"/>
<evidence type="ECO:0000313" key="1">
    <source>
        <dbReference type="EMBL" id="KTD02655.1"/>
    </source>
</evidence>
<dbReference type="STRING" id="453.Lfee_0810"/>
<dbReference type="Proteomes" id="UP000251942">
    <property type="component" value="Unassembled WGS sequence"/>
</dbReference>
<evidence type="ECO:0000313" key="2">
    <source>
        <dbReference type="EMBL" id="SPX61211.1"/>
    </source>
</evidence>
<organism evidence="1 3">
    <name type="scientific">Legionella feeleii</name>
    <dbReference type="NCBI Taxonomy" id="453"/>
    <lineage>
        <taxon>Bacteria</taxon>
        <taxon>Pseudomonadati</taxon>
        <taxon>Pseudomonadota</taxon>
        <taxon>Gammaproteobacteria</taxon>
        <taxon>Legionellales</taxon>
        <taxon>Legionellaceae</taxon>
        <taxon>Legionella</taxon>
    </lineage>
</organism>
<sequence length="157" mass="18268">MKRVSQKGRPTGFTQALANEICNAIASNSKGIKVLCHDNPHWPNKDTIFTWLKNNNDFSDQYARAKRCQIECIVDELLDIADDGSHDQMIDEEGHVYFNSQSIQRARLKIDTRKWLASKLVPKVYGANPEDDKLDLKMEREIREMRAKLDEKNRKEY</sequence>
<dbReference type="AlphaFoldDB" id="A0A0W0U4G7"/>
<dbReference type="RefSeq" id="WP_058444142.1">
    <property type="nucleotide sequence ID" value="NZ_CAAAHT010000014.1"/>
</dbReference>
<dbReference type="Pfam" id="PF20901">
    <property type="entry name" value="Sf6_terminase"/>
    <property type="match status" value="1"/>
</dbReference>
<dbReference type="EMBL" id="UASS01000018">
    <property type="protein sequence ID" value="SPX61211.1"/>
    <property type="molecule type" value="Genomic_DNA"/>
</dbReference>
<dbReference type="OrthoDB" id="7573036at2"/>
<protein>
    <recommendedName>
        <fullName evidence="5">Terminase small subunit</fullName>
    </recommendedName>
</protein>
<evidence type="ECO:0000313" key="4">
    <source>
        <dbReference type="Proteomes" id="UP000251942"/>
    </source>
</evidence>
<reference evidence="1 3" key="1">
    <citation type="submission" date="2015-11" db="EMBL/GenBank/DDBJ databases">
        <title>Genomic analysis of 38 Legionella species identifies large and diverse effector repertoires.</title>
        <authorList>
            <person name="Burstein D."/>
            <person name="Amaro F."/>
            <person name="Zusman T."/>
            <person name="Lifshitz Z."/>
            <person name="Cohen O."/>
            <person name="Gilbert J.A."/>
            <person name="Pupko T."/>
            <person name="Shuman H.A."/>
            <person name="Segal G."/>
        </authorList>
    </citation>
    <scope>NUCLEOTIDE SEQUENCE [LARGE SCALE GENOMIC DNA]</scope>
    <source>
        <strain evidence="1 3">WO-44C</strain>
    </source>
</reference>
<dbReference type="InterPro" id="IPR048683">
    <property type="entry name" value="Sf6_terminase"/>
</dbReference>
<dbReference type="Gene3D" id="1.10.10.60">
    <property type="entry name" value="Homeodomain-like"/>
    <property type="match status" value="1"/>
</dbReference>